<reference evidence="3 4" key="1">
    <citation type="submission" date="2019-04" db="EMBL/GenBank/DDBJ databases">
        <title>Friends and foes A comparative genomics study of 23 Aspergillus species from section Flavi.</title>
        <authorList>
            <consortium name="DOE Joint Genome Institute"/>
            <person name="Kjaerbolling I."/>
            <person name="Vesth T."/>
            <person name="Frisvad J.C."/>
            <person name="Nybo J.L."/>
            <person name="Theobald S."/>
            <person name="Kildgaard S."/>
            <person name="Isbrandt T."/>
            <person name="Kuo A."/>
            <person name="Sato A."/>
            <person name="Lyhne E.K."/>
            <person name="Kogle M.E."/>
            <person name="Wiebenga A."/>
            <person name="Kun R.S."/>
            <person name="Lubbers R.J."/>
            <person name="Makela M.R."/>
            <person name="Barry K."/>
            <person name="Chovatia M."/>
            <person name="Clum A."/>
            <person name="Daum C."/>
            <person name="Haridas S."/>
            <person name="He G."/>
            <person name="LaButti K."/>
            <person name="Lipzen A."/>
            <person name="Mondo S."/>
            <person name="Riley R."/>
            <person name="Salamov A."/>
            <person name="Simmons B.A."/>
            <person name="Magnuson J.K."/>
            <person name="Henrissat B."/>
            <person name="Mortensen U.H."/>
            <person name="Larsen T.O."/>
            <person name="Devries R.P."/>
            <person name="Grigoriev I.V."/>
            <person name="Machida M."/>
            <person name="Baker S.E."/>
            <person name="Andersen M.R."/>
        </authorList>
    </citation>
    <scope>NUCLEOTIDE SEQUENCE [LARGE SCALE GENOMIC DNA]</scope>
    <source>
        <strain evidence="3 4">CBS 151.66</strain>
    </source>
</reference>
<feature type="region of interest" description="Disordered" evidence="1">
    <location>
        <begin position="1"/>
        <end position="51"/>
    </location>
</feature>
<evidence type="ECO:0000259" key="2">
    <source>
        <dbReference type="PROSITE" id="PS50090"/>
    </source>
</evidence>
<accession>A0A5N5WKZ4</accession>
<evidence type="ECO:0000313" key="4">
    <source>
        <dbReference type="Proteomes" id="UP000326565"/>
    </source>
</evidence>
<feature type="compositionally biased region" description="Low complexity" evidence="1">
    <location>
        <begin position="26"/>
        <end position="43"/>
    </location>
</feature>
<gene>
    <name evidence="3" type="ORF">BDV29DRAFT_57269</name>
</gene>
<dbReference type="AlphaFoldDB" id="A0A5N5WKZ4"/>
<organism evidence="3 4">
    <name type="scientific">Aspergillus leporis</name>
    <dbReference type="NCBI Taxonomy" id="41062"/>
    <lineage>
        <taxon>Eukaryota</taxon>
        <taxon>Fungi</taxon>
        <taxon>Dikarya</taxon>
        <taxon>Ascomycota</taxon>
        <taxon>Pezizomycotina</taxon>
        <taxon>Eurotiomycetes</taxon>
        <taxon>Eurotiomycetidae</taxon>
        <taxon>Eurotiales</taxon>
        <taxon>Aspergillaceae</taxon>
        <taxon>Aspergillus</taxon>
        <taxon>Aspergillus subgen. Circumdati</taxon>
    </lineage>
</organism>
<dbReference type="OrthoDB" id="4506575at2759"/>
<sequence length="350" mass="37971">MDRQISYNGPLAPSLSSVPKSQFGTSSFSSSPLPCNFPSSLPSGPMNHPLPPKPPTSKYVFHAYIPPPCAFGIPPGNHTARRIDRSECLPVNSESKCSSSGQQASAIGTLGAPETECVILPSGEETSKELQSDRDEMSSVDMNIDDFPQPDTLFFWARKNGDAPSRKSSISPRCVDDGICHAATNSATSEIPETGPFSSESLVGANDEDGHMNLMLDKGEPSIRHSTENSRPPASRKRLACATLETGVETTSGPRTRARVKSEARAEASPSFPTSRRVQPYSTAEDELLGKLVARGLPWEQIEKEFGQVFPGRNVRSLQLRWSRNLKSAARSTRCSKRRAVNNGLGRRCL</sequence>
<proteinExistence type="predicted"/>
<name>A0A5N5WKZ4_9EURO</name>
<feature type="compositionally biased region" description="Polar residues" evidence="1">
    <location>
        <begin position="14"/>
        <end position="25"/>
    </location>
</feature>
<keyword evidence="4" id="KW-1185">Reference proteome</keyword>
<evidence type="ECO:0000313" key="3">
    <source>
        <dbReference type="EMBL" id="KAB8069211.1"/>
    </source>
</evidence>
<dbReference type="InterPro" id="IPR001005">
    <property type="entry name" value="SANT/Myb"/>
</dbReference>
<protein>
    <recommendedName>
        <fullName evidence="2">Myb-like domain-containing protein</fullName>
    </recommendedName>
</protein>
<dbReference type="EMBL" id="ML732351">
    <property type="protein sequence ID" value="KAB8069211.1"/>
    <property type="molecule type" value="Genomic_DNA"/>
</dbReference>
<evidence type="ECO:0000256" key="1">
    <source>
        <dbReference type="SAM" id="MobiDB-lite"/>
    </source>
</evidence>
<feature type="domain" description="Myb-like" evidence="2">
    <location>
        <begin position="273"/>
        <end position="326"/>
    </location>
</feature>
<dbReference type="PROSITE" id="PS50090">
    <property type="entry name" value="MYB_LIKE"/>
    <property type="match status" value="1"/>
</dbReference>
<dbReference type="Proteomes" id="UP000326565">
    <property type="component" value="Unassembled WGS sequence"/>
</dbReference>